<dbReference type="Proteomes" id="UP000431264">
    <property type="component" value="Unassembled WGS sequence"/>
</dbReference>
<organism evidence="1 2">
    <name type="scientific">Flavobacterium profundi</name>
    <dbReference type="NCBI Taxonomy" id="1774945"/>
    <lineage>
        <taxon>Bacteria</taxon>
        <taxon>Pseudomonadati</taxon>
        <taxon>Bacteroidota</taxon>
        <taxon>Flavobacteriia</taxon>
        <taxon>Flavobacteriales</taxon>
        <taxon>Flavobacteriaceae</taxon>
        <taxon>Flavobacterium</taxon>
    </lineage>
</organism>
<proteinExistence type="predicted"/>
<gene>
    <name evidence="1" type="ORF">GOQ30_11480</name>
</gene>
<comment type="caution">
    <text evidence="1">The sequence shown here is derived from an EMBL/GenBank/DDBJ whole genome shotgun (WGS) entry which is preliminary data.</text>
</comment>
<dbReference type="RefSeq" id="WP_140998159.1">
    <property type="nucleotide sequence ID" value="NZ_VDCZ01000008.1"/>
</dbReference>
<dbReference type="OrthoDB" id="9944809at2"/>
<accession>A0A6I4IJ55</accession>
<evidence type="ECO:0000313" key="1">
    <source>
        <dbReference type="EMBL" id="MVO09780.1"/>
    </source>
</evidence>
<dbReference type="EMBL" id="WQLW01000008">
    <property type="protein sequence ID" value="MVO09780.1"/>
    <property type="molecule type" value="Genomic_DNA"/>
</dbReference>
<evidence type="ECO:0000313" key="2">
    <source>
        <dbReference type="Proteomes" id="UP000431264"/>
    </source>
</evidence>
<protein>
    <submittedName>
        <fullName evidence="1">Uncharacterized protein</fullName>
    </submittedName>
</protein>
<keyword evidence="2" id="KW-1185">Reference proteome</keyword>
<sequence length="67" mass="7854">MGLKSNKNSSYKELNFIVSEAMDKLKKGLLSEQEYISIILNVEKEVKNINDSKKENTLNDFFWRIIN</sequence>
<name>A0A6I4IJ55_9FLAO</name>
<dbReference type="AlphaFoldDB" id="A0A6I4IJ55"/>
<reference evidence="2" key="1">
    <citation type="submission" date="2019-05" db="EMBL/GenBank/DDBJ databases">
        <title>Flavobacterium profundi sp. nov., isolated from a deep-sea seamount.</title>
        <authorList>
            <person name="Zhang D.-C."/>
        </authorList>
    </citation>
    <scope>NUCLEOTIDE SEQUENCE [LARGE SCALE GENOMIC DNA]</scope>
    <source>
        <strain evidence="2">TP390</strain>
    </source>
</reference>